<evidence type="ECO:0000313" key="3">
    <source>
        <dbReference type="Proteomes" id="UP000016933"/>
    </source>
</evidence>
<accession>N1Q297</accession>
<proteinExistence type="predicted"/>
<reference evidence="2 3" key="2">
    <citation type="journal article" date="2012" name="PLoS Pathog.">
        <title>Diverse lifestyles and strategies of plant pathogenesis encoded in the genomes of eighteen Dothideomycetes fungi.</title>
        <authorList>
            <person name="Ohm R.A."/>
            <person name="Feau N."/>
            <person name="Henrissat B."/>
            <person name="Schoch C.L."/>
            <person name="Horwitz B.A."/>
            <person name="Barry K.W."/>
            <person name="Condon B.J."/>
            <person name="Copeland A.C."/>
            <person name="Dhillon B."/>
            <person name="Glaser F."/>
            <person name="Hesse C.N."/>
            <person name="Kosti I."/>
            <person name="LaButti K."/>
            <person name="Lindquist E.A."/>
            <person name="Lucas S."/>
            <person name="Salamov A.A."/>
            <person name="Bradshaw R.E."/>
            <person name="Ciuffetti L."/>
            <person name="Hamelin R.C."/>
            <person name="Kema G.H.J."/>
            <person name="Lawrence C."/>
            <person name="Scott J.A."/>
            <person name="Spatafora J.W."/>
            <person name="Turgeon B.G."/>
            <person name="de Wit P.J.G.M."/>
            <person name="Zhong S."/>
            <person name="Goodwin S.B."/>
            <person name="Grigoriev I.V."/>
        </authorList>
    </citation>
    <scope>NUCLEOTIDE SEQUENCE [LARGE SCALE GENOMIC DNA]</scope>
    <source>
        <strain evidence="3">NZE10 / CBS 128990</strain>
    </source>
</reference>
<dbReference type="Proteomes" id="UP000016933">
    <property type="component" value="Unassembled WGS sequence"/>
</dbReference>
<reference evidence="3" key="1">
    <citation type="journal article" date="2012" name="PLoS Genet.">
        <title>The genomes of the fungal plant pathogens Cladosporium fulvum and Dothistroma septosporum reveal adaptation to different hosts and lifestyles but also signatures of common ancestry.</title>
        <authorList>
            <person name="de Wit P.J.G.M."/>
            <person name="van der Burgt A."/>
            <person name="Oekmen B."/>
            <person name="Stergiopoulos I."/>
            <person name="Abd-Elsalam K.A."/>
            <person name="Aerts A.L."/>
            <person name="Bahkali A.H."/>
            <person name="Beenen H.G."/>
            <person name="Chettri P."/>
            <person name="Cox M.P."/>
            <person name="Datema E."/>
            <person name="de Vries R.P."/>
            <person name="Dhillon B."/>
            <person name="Ganley A.R."/>
            <person name="Griffiths S.A."/>
            <person name="Guo Y."/>
            <person name="Hamelin R.C."/>
            <person name="Henrissat B."/>
            <person name="Kabir M.S."/>
            <person name="Jashni M.K."/>
            <person name="Kema G."/>
            <person name="Klaubauf S."/>
            <person name="Lapidus A."/>
            <person name="Levasseur A."/>
            <person name="Lindquist E."/>
            <person name="Mehrabi R."/>
            <person name="Ohm R.A."/>
            <person name="Owen T.J."/>
            <person name="Salamov A."/>
            <person name="Schwelm A."/>
            <person name="Schijlen E."/>
            <person name="Sun H."/>
            <person name="van den Burg H.A."/>
            <person name="van Ham R.C.H.J."/>
            <person name="Zhang S."/>
            <person name="Goodwin S.B."/>
            <person name="Grigoriev I.V."/>
            <person name="Collemare J."/>
            <person name="Bradshaw R.E."/>
        </authorList>
    </citation>
    <scope>NUCLEOTIDE SEQUENCE [LARGE SCALE GENOMIC DNA]</scope>
    <source>
        <strain evidence="3">NZE10 / CBS 128990</strain>
    </source>
</reference>
<protein>
    <submittedName>
        <fullName evidence="2">Uncharacterized protein</fullName>
    </submittedName>
</protein>
<dbReference type="AlphaFoldDB" id="N1Q297"/>
<name>N1Q297_DOTSN</name>
<keyword evidence="3" id="KW-1185">Reference proteome</keyword>
<dbReference type="HOGENOM" id="CLU_1865071_0_0_1"/>
<sequence length="137" mass="14839">MRQFDGLLAVGSDHASTLPAHRRHPPVVEAPRRGKDGSSSANDNNNDYYHTTELLDLAGQLRGLVVLTDRPAAATPHTMPLPSRCTPSWTSGVELHEHSCRQDTGREICPSSFPNPAGASQKPTTLHSVRQPQICNA</sequence>
<evidence type="ECO:0000313" key="2">
    <source>
        <dbReference type="EMBL" id="EME49832.1"/>
    </source>
</evidence>
<gene>
    <name evidence="2" type="ORF">DOTSEDRAFT_30995</name>
</gene>
<evidence type="ECO:0000256" key="1">
    <source>
        <dbReference type="SAM" id="MobiDB-lite"/>
    </source>
</evidence>
<feature type="compositionally biased region" description="Polar residues" evidence="1">
    <location>
        <begin position="121"/>
        <end position="137"/>
    </location>
</feature>
<organism evidence="2 3">
    <name type="scientific">Dothistroma septosporum (strain NZE10 / CBS 128990)</name>
    <name type="common">Red band needle blight fungus</name>
    <name type="synonym">Mycosphaerella pini</name>
    <dbReference type="NCBI Taxonomy" id="675120"/>
    <lineage>
        <taxon>Eukaryota</taxon>
        <taxon>Fungi</taxon>
        <taxon>Dikarya</taxon>
        <taxon>Ascomycota</taxon>
        <taxon>Pezizomycotina</taxon>
        <taxon>Dothideomycetes</taxon>
        <taxon>Dothideomycetidae</taxon>
        <taxon>Mycosphaerellales</taxon>
        <taxon>Mycosphaerellaceae</taxon>
        <taxon>Dothistroma</taxon>
    </lineage>
</organism>
<feature type="region of interest" description="Disordered" evidence="1">
    <location>
        <begin position="109"/>
        <end position="137"/>
    </location>
</feature>
<feature type="region of interest" description="Disordered" evidence="1">
    <location>
        <begin position="15"/>
        <end position="48"/>
    </location>
</feature>
<dbReference type="EMBL" id="KB446535">
    <property type="protein sequence ID" value="EME49832.1"/>
    <property type="molecule type" value="Genomic_DNA"/>
</dbReference>